<dbReference type="EMBL" id="CYXY01000011">
    <property type="protein sequence ID" value="CUN01458.1"/>
    <property type="molecule type" value="Genomic_DNA"/>
</dbReference>
<organism evidence="1 2">
    <name type="scientific">Anaerostipes hadrus</name>
    <dbReference type="NCBI Taxonomy" id="649756"/>
    <lineage>
        <taxon>Bacteria</taxon>
        <taxon>Bacillati</taxon>
        <taxon>Bacillota</taxon>
        <taxon>Clostridia</taxon>
        <taxon>Lachnospirales</taxon>
        <taxon>Lachnospiraceae</taxon>
        <taxon>Anaerostipes</taxon>
    </lineage>
</organism>
<protein>
    <submittedName>
        <fullName evidence="1">Uncharacterized protein</fullName>
    </submittedName>
</protein>
<sequence>MRIYKEKIEKKKLADQLIIKDFHLVPMITNSNDISNYTYFKVNNLKDWELLKEAYNIHPLKMDIKNFPEIIIGGSSFDLEDKKIYYSISTYESFEMELDYILWYKLSTIQQDMINYWKSLGYKAVFEKYDFPKHDQRKKVEKNFYNGQHVWLVSDNTYLSELYLRSCDRPAYEILEGMIREKNQKNVKVEVASERIDNLLNFMLDGERDTEFGIKEADYGNRVLCTSREDAEKYIEKTKLMLEIHSRGIHEKDFSLSQLHELQNYLERTEK</sequence>
<proteinExistence type="predicted"/>
<dbReference type="Proteomes" id="UP000095553">
    <property type="component" value="Unassembled WGS sequence"/>
</dbReference>
<evidence type="ECO:0000313" key="1">
    <source>
        <dbReference type="EMBL" id="CUN01458.1"/>
    </source>
</evidence>
<dbReference type="AlphaFoldDB" id="A0A173TJL3"/>
<accession>A0A173TJL3</accession>
<reference evidence="1 2" key="1">
    <citation type="submission" date="2015-09" db="EMBL/GenBank/DDBJ databases">
        <authorList>
            <consortium name="Pathogen Informatics"/>
        </authorList>
    </citation>
    <scope>NUCLEOTIDE SEQUENCE [LARGE SCALE GENOMIC DNA]</scope>
    <source>
        <strain evidence="1 2">2789STDY5834959</strain>
    </source>
</reference>
<dbReference type="RefSeq" id="WP_055072991.1">
    <property type="nucleotide sequence ID" value="NZ_CYXY01000011.1"/>
</dbReference>
<gene>
    <name evidence="1" type="ORF">ERS852571_01985</name>
</gene>
<name>A0A173TJL3_ANAHA</name>
<evidence type="ECO:0000313" key="2">
    <source>
        <dbReference type="Proteomes" id="UP000095553"/>
    </source>
</evidence>